<accession>A0AAU2VPQ7</accession>
<evidence type="ECO:0000313" key="1">
    <source>
        <dbReference type="EMBL" id="WTW69546.1"/>
    </source>
</evidence>
<protein>
    <submittedName>
        <fullName evidence="1">Uncharacterized protein</fullName>
    </submittedName>
</protein>
<organism evidence="1">
    <name type="scientific">Streptomyces sp. NBC_00008</name>
    <dbReference type="NCBI Taxonomy" id="2903610"/>
    <lineage>
        <taxon>Bacteria</taxon>
        <taxon>Bacillati</taxon>
        <taxon>Actinomycetota</taxon>
        <taxon>Actinomycetes</taxon>
        <taxon>Kitasatosporales</taxon>
        <taxon>Streptomycetaceae</taxon>
        <taxon>Streptomyces</taxon>
    </lineage>
</organism>
<proteinExistence type="predicted"/>
<dbReference type="AlphaFoldDB" id="A0AAU2VPQ7"/>
<sequence>MRTSPRPTSVEARVQRGFRFEVLRYGPATGFVPEPVDLRVLPGPREAIRVIRVQLRASHVLGLNPREAARALYWADQGGWVQALGALHRGEPCGFTLLLRKGRHIEWHVRPLLHLTLTPPALSARCRRSAHARPGAAG</sequence>
<gene>
    <name evidence="1" type="ORF">OG398_15320</name>
</gene>
<reference evidence="1" key="1">
    <citation type="submission" date="2022-10" db="EMBL/GenBank/DDBJ databases">
        <title>The complete genomes of actinobacterial strains from the NBC collection.</title>
        <authorList>
            <person name="Joergensen T.S."/>
            <person name="Alvarez Arevalo M."/>
            <person name="Sterndorff E.B."/>
            <person name="Faurdal D."/>
            <person name="Vuksanovic O."/>
            <person name="Mourched A.-S."/>
            <person name="Charusanti P."/>
            <person name="Shaw S."/>
            <person name="Blin K."/>
            <person name="Weber T."/>
        </authorList>
    </citation>
    <scope>NUCLEOTIDE SEQUENCE</scope>
    <source>
        <strain evidence="1">NBC_00008</strain>
    </source>
</reference>
<dbReference type="EMBL" id="CP108313">
    <property type="protein sequence ID" value="WTW69546.1"/>
    <property type="molecule type" value="Genomic_DNA"/>
</dbReference>
<name>A0AAU2VPQ7_9ACTN</name>